<dbReference type="PROSITE" id="PS50222">
    <property type="entry name" value="EF_HAND_2"/>
    <property type="match status" value="4"/>
</dbReference>
<gene>
    <name evidence="19" type="ORF">PPERSA_02215</name>
</gene>
<dbReference type="InterPro" id="IPR002048">
    <property type="entry name" value="EF_hand_dom"/>
</dbReference>
<dbReference type="InterPro" id="IPR050205">
    <property type="entry name" value="CDPK_Ser/Thr_kinases"/>
</dbReference>
<organism evidence="19 20">
    <name type="scientific">Pseudocohnilembus persalinus</name>
    <name type="common">Ciliate</name>
    <dbReference type="NCBI Taxonomy" id="266149"/>
    <lineage>
        <taxon>Eukaryota</taxon>
        <taxon>Sar</taxon>
        <taxon>Alveolata</taxon>
        <taxon>Ciliophora</taxon>
        <taxon>Intramacronucleata</taxon>
        <taxon>Oligohymenophorea</taxon>
        <taxon>Scuticociliatia</taxon>
        <taxon>Philasterida</taxon>
        <taxon>Pseudocohnilembidae</taxon>
        <taxon>Pseudocohnilembus</taxon>
    </lineage>
</organism>
<feature type="binding site" evidence="15">
    <location>
        <position position="65"/>
    </location>
    <ligand>
        <name>ATP</name>
        <dbReference type="ChEBI" id="CHEBI:30616"/>
    </ligand>
</feature>
<evidence type="ECO:0000256" key="6">
    <source>
        <dbReference type="ARBA" id="ARBA00022723"/>
    </source>
</evidence>
<dbReference type="InParanoid" id="A0A0V0Q7Z0"/>
<feature type="domain" description="EF-hand" evidence="18">
    <location>
        <begin position="417"/>
        <end position="452"/>
    </location>
</feature>
<dbReference type="GO" id="GO:0004674">
    <property type="term" value="F:protein serine/threonine kinase activity"/>
    <property type="evidence" value="ECO:0007669"/>
    <property type="project" value="UniProtKB-KW"/>
</dbReference>
<evidence type="ECO:0000256" key="16">
    <source>
        <dbReference type="RuleBase" id="RU000304"/>
    </source>
</evidence>
<dbReference type="SUPFAM" id="SSF47473">
    <property type="entry name" value="EF-hand"/>
    <property type="match status" value="1"/>
</dbReference>
<keyword evidence="4 16" id="KW-0723">Serine/threonine-protein kinase</keyword>
<dbReference type="CDD" id="cd00051">
    <property type="entry name" value="EFh"/>
    <property type="match status" value="1"/>
</dbReference>
<dbReference type="EC" id="2.7.11.1" evidence="3"/>
<dbReference type="OrthoDB" id="40902at2759"/>
<evidence type="ECO:0000256" key="11">
    <source>
        <dbReference type="ARBA" id="ARBA00022840"/>
    </source>
</evidence>
<protein>
    <recommendedName>
        <fullName evidence="3">non-specific serine/threonine protein kinase</fullName>
        <ecNumber evidence="3">2.7.11.1</ecNumber>
    </recommendedName>
</protein>
<dbReference type="SMART" id="SM00220">
    <property type="entry name" value="S_TKc"/>
    <property type="match status" value="1"/>
</dbReference>
<dbReference type="Gene3D" id="1.10.510.10">
    <property type="entry name" value="Transferase(Phosphotransferase) domain 1"/>
    <property type="match status" value="1"/>
</dbReference>
<evidence type="ECO:0000256" key="14">
    <source>
        <dbReference type="ARBA" id="ARBA00048679"/>
    </source>
</evidence>
<dbReference type="GO" id="GO:0005509">
    <property type="term" value="F:calcium ion binding"/>
    <property type="evidence" value="ECO:0007669"/>
    <property type="project" value="InterPro"/>
</dbReference>
<keyword evidence="6" id="KW-0479">Metal-binding</keyword>
<dbReference type="OMA" id="GTAYACK"/>
<comment type="cofactor">
    <cofactor evidence="1">
        <name>Mg(2+)</name>
        <dbReference type="ChEBI" id="CHEBI:18420"/>
    </cofactor>
</comment>
<evidence type="ECO:0000313" key="19">
    <source>
        <dbReference type="EMBL" id="KRW98271.1"/>
    </source>
</evidence>
<comment type="catalytic activity">
    <reaction evidence="14">
        <text>L-seryl-[protein] + ATP = O-phospho-L-seryl-[protein] + ADP + H(+)</text>
        <dbReference type="Rhea" id="RHEA:17989"/>
        <dbReference type="Rhea" id="RHEA-COMP:9863"/>
        <dbReference type="Rhea" id="RHEA-COMP:11604"/>
        <dbReference type="ChEBI" id="CHEBI:15378"/>
        <dbReference type="ChEBI" id="CHEBI:29999"/>
        <dbReference type="ChEBI" id="CHEBI:30616"/>
        <dbReference type="ChEBI" id="CHEBI:83421"/>
        <dbReference type="ChEBI" id="CHEBI:456216"/>
        <dbReference type="EC" id="2.7.11.1"/>
    </reaction>
</comment>
<evidence type="ECO:0000256" key="5">
    <source>
        <dbReference type="ARBA" id="ARBA00022679"/>
    </source>
</evidence>
<evidence type="ECO:0000256" key="9">
    <source>
        <dbReference type="ARBA" id="ARBA00022777"/>
    </source>
</evidence>
<evidence type="ECO:0000256" key="7">
    <source>
        <dbReference type="ARBA" id="ARBA00022737"/>
    </source>
</evidence>
<dbReference type="EMBL" id="LDAU01000258">
    <property type="protein sequence ID" value="KRW98271.1"/>
    <property type="molecule type" value="Genomic_DNA"/>
</dbReference>
<keyword evidence="9 19" id="KW-0418">Kinase</keyword>
<dbReference type="FunFam" id="3.30.200.20:FF:000315">
    <property type="entry name" value="Calcium-dependent protein kinase 3"/>
    <property type="match status" value="1"/>
</dbReference>
<accession>A0A0V0Q7Z0</accession>
<comment type="subunit">
    <text evidence="2">Monomer.</text>
</comment>
<dbReference type="AlphaFoldDB" id="A0A0V0Q7Z0"/>
<dbReference type="GO" id="GO:0005524">
    <property type="term" value="F:ATP binding"/>
    <property type="evidence" value="ECO:0007669"/>
    <property type="project" value="UniProtKB-UniRule"/>
</dbReference>
<dbReference type="Pfam" id="PF00069">
    <property type="entry name" value="Pkinase"/>
    <property type="match status" value="1"/>
</dbReference>
<evidence type="ECO:0000256" key="10">
    <source>
        <dbReference type="ARBA" id="ARBA00022837"/>
    </source>
</evidence>
<keyword evidence="5" id="KW-0808">Transferase</keyword>
<name>A0A0V0Q7Z0_PSEPJ</name>
<evidence type="ECO:0000256" key="12">
    <source>
        <dbReference type="ARBA" id="ARBA00024334"/>
    </source>
</evidence>
<dbReference type="InterPro" id="IPR011009">
    <property type="entry name" value="Kinase-like_dom_sf"/>
</dbReference>
<dbReference type="PROSITE" id="PS50011">
    <property type="entry name" value="PROTEIN_KINASE_DOM"/>
    <property type="match status" value="1"/>
</dbReference>
<evidence type="ECO:0000256" key="4">
    <source>
        <dbReference type="ARBA" id="ARBA00022527"/>
    </source>
</evidence>
<dbReference type="PROSITE" id="PS00107">
    <property type="entry name" value="PROTEIN_KINASE_ATP"/>
    <property type="match status" value="1"/>
</dbReference>
<evidence type="ECO:0000256" key="1">
    <source>
        <dbReference type="ARBA" id="ARBA00001946"/>
    </source>
</evidence>
<dbReference type="SMART" id="SM00054">
    <property type="entry name" value="EFh"/>
    <property type="match status" value="4"/>
</dbReference>
<feature type="domain" description="EF-hand" evidence="18">
    <location>
        <begin position="381"/>
        <end position="416"/>
    </location>
</feature>
<dbReference type="InterPro" id="IPR011992">
    <property type="entry name" value="EF-hand-dom_pair"/>
</dbReference>
<dbReference type="Proteomes" id="UP000054937">
    <property type="component" value="Unassembled WGS sequence"/>
</dbReference>
<dbReference type="Gene3D" id="3.30.200.20">
    <property type="entry name" value="Phosphorylase Kinase, domain 1"/>
    <property type="match status" value="1"/>
</dbReference>
<dbReference type="PROSITE" id="PS00018">
    <property type="entry name" value="EF_HAND_1"/>
    <property type="match status" value="4"/>
</dbReference>
<dbReference type="PROSITE" id="PS00108">
    <property type="entry name" value="PROTEIN_KINASE_ST"/>
    <property type="match status" value="1"/>
</dbReference>
<evidence type="ECO:0000256" key="15">
    <source>
        <dbReference type="PROSITE-ProRule" id="PRU10141"/>
    </source>
</evidence>
<sequence length="493" mass="57100">MGCGSSSEQQANQPSGTNTEASLLLIQKTGEFQDDYRVEQVIGQGSYGVVKQVRHKKTGELRVVKQIIKQYMRKEEIQAKIACDIIYLRKIDHPNVVKPFEFYNSKDYFYVVTELIEGGNLLERLEDKGLITEKECSNIIKQVLSVLVYCHKNKIMHRDLKPENIMLEVKEKYQIQYPIKVIDWGSATLTTKKNTDLIGTPFYIAPEIVSKKPYNEKCDIWSLGAIIYTILSGEPPFFAEDLPSILSKVKTGKYQFPGDIWDEKKGGISNLAQDFIKKLMEIDPVTRFSAEEALQHEWLEQAPEEQVSQKVQDQFMKKLKKFQAKNKLQEAALIFISQQFAIKQTRDEISQAFLSFDTNKDGTLSREEILAYYEQTMTPEAAERECNEIFSRIDVDDNGIINYSEFVMGTYEYQQNLVKQQLREAFDYFDSDKNGFITLEELQKILGQDMNEYNQNQWQQLVAQIDKNNDGKISFKEFNQMMKEMAGMENQLK</sequence>
<proteinExistence type="inferred from homology"/>
<evidence type="ECO:0000256" key="3">
    <source>
        <dbReference type="ARBA" id="ARBA00012513"/>
    </source>
</evidence>
<comment type="catalytic activity">
    <reaction evidence="13">
        <text>L-threonyl-[protein] + ATP = O-phospho-L-threonyl-[protein] + ADP + H(+)</text>
        <dbReference type="Rhea" id="RHEA:46608"/>
        <dbReference type="Rhea" id="RHEA-COMP:11060"/>
        <dbReference type="Rhea" id="RHEA-COMP:11605"/>
        <dbReference type="ChEBI" id="CHEBI:15378"/>
        <dbReference type="ChEBI" id="CHEBI:30013"/>
        <dbReference type="ChEBI" id="CHEBI:30616"/>
        <dbReference type="ChEBI" id="CHEBI:61977"/>
        <dbReference type="ChEBI" id="CHEBI:456216"/>
        <dbReference type="EC" id="2.7.11.1"/>
    </reaction>
</comment>
<dbReference type="PANTHER" id="PTHR24349">
    <property type="entry name" value="SERINE/THREONINE-PROTEIN KINASE"/>
    <property type="match status" value="1"/>
</dbReference>
<evidence type="ECO:0000256" key="13">
    <source>
        <dbReference type="ARBA" id="ARBA00047899"/>
    </source>
</evidence>
<evidence type="ECO:0000256" key="8">
    <source>
        <dbReference type="ARBA" id="ARBA00022741"/>
    </source>
</evidence>
<dbReference type="InterPro" id="IPR008271">
    <property type="entry name" value="Ser/Thr_kinase_AS"/>
</dbReference>
<dbReference type="InterPro" id="IPR018247">
    <property type="entry name" value="EF_Hand_1_Ca_BS"/>
</dbReference>
<comment type="similarity">
    <text evidence="12">Belongs to the protein kinase superfamily. Ser/Thr protein kinase family. CDPK subfamily.</text>
</comment>
<evidence type="ECO:0000259" key="17">
    <source>
        <dbReference type="PROSITE" id="PS50011"/>
    </source>
</evidence>
<dbReference type="InterPro" id="IPR017441">
    <property type="entry name" value="Protein_kinase_ATP_BS"/>
</dbReference>
<dbReference type="Pfam" id="PF13499">
    <property type="entry name" value="EF-hand_7"/>
    <property type="match status" value="2"/>
</dbReference>
<feature type="domain" description="EF-hand" evidence="18">
    <location>
        <begin position="453"/>
        <end position="488"/>
    </location>
</feature>
<dbReference type="Gene3D" id="1.10.238.10">
    <property type="entry name" value="EF-hand"/>
    <property type="match status" value="2"/>
</dbReference>
<keyword evidence="11 15" id="KW-0067">ATP-binding</keyword>
<evidence type="ECO:0000256" key="2">
    <source>
        <dbReference type="ARBA" id="ARBA00011245"/>
    </source>
</evidence>
<evidence type="ECO:0000313" key="20">
    <source>
        <dbReference type="Proteomes" id="UP000054937"/>
    </source>
</evidence>
<feature type="domain" description="Protein kinase" evidence="17">
    <location>
        <begin position="36"/>
        <end position="299"/>
    </location>
</feature>
<keyword evidence="7" id="KW-0677">Repeat</keyword>
<keyword evidence="10" id="KW-0106">Calcium</keyword>
<feature type="domain" description="EF-hand" evidence="18">
    <location>
        <begin position="344"/>
        <end position="379"/>
    </location>
</feature>
<dbReference type="FunFam" id="1.10.510.10:FF:000571">
    <property type="entry name" value="Maternal embryonic leucine zipper kinase"/>
    <property type="match status" value="1"/>
</dbReference>
<dbReference type="FunFam" id="1.10.238.10:FF:000585">
    <property type="entry name" value="Calcium-dependent protein kinase-a"/>
    <property type="match status" value="1"/>
</dbReference>
<dbReference type="SUPFAM" id="SSF56112">
    <property type="entry name" value="Protein kinase-like (PK-like)"/>
    <property type="match status" value="1"/>
</dbReference>
<keyword evidence="8 15" id="KW-0547">Nucleotide-binding</keyword>
<reference evidence="19 20" key="1">
    <citation type="journal article" date="2015" name="Sci. Rep.">
        <title>Genome of the facultative scuticociliatosis pathogen Pseudocohnilembus persalinus provides insight into its virulence through horizontal gene transfer.</title>
        <authorList>
            <person name="Xiong J."/>
            <person name="Wang G."/>
            <person name="Cheng J."/>
            <person name="Tian M."/>
            <person name="Pan X."/>
            <person name="Warren A."/>
            <person name="Jiang C."/>
            <person name="Yuan D."/>
            <person name="Miao W."/>
        </authorList>
    </citation>
    <scope>NUCLEOTIDE SEQUENCE [LARGE SCALE GENOMIC DNA]</scope>
    <source>
        <strain evidence="19">36N120E</strain>
    </source>
</reference>
<dbReference type="CDD" id="cd05117">
    <property type="entry name" value="STKc_CAMK"/>
    <property type="match status" value="1"/>
</dbReference>
<dbReference type="InterPro" id="IPR000719">
    <property type="entry name" value="Prot_kinase_dom"/>
</dbReference>
<keyword evidence="20" id="KW-1185">Reference proteome</keyword>
<evidence type="ECO:0000259" key="18">
    <source>
        <dbReference type="PROSITE" id="PS50222"/>
    </source>
</evidence>
<comment type="caution">
    <text evidence="19">The sequence shown here is derived from an EMBL/GenBank/DDBJ whole genome shotgun (WGS) entry which is preliminary data.</text>
</comment>